<comment type="caution">
    <text evidence="1">The sequence shown here is derived from an EMBL/GenBank/DDBJ whole genome shotgun (WGS) entry which is preliminary data.</text>
</comment>
<dbReference type="EMBL" id="JAHHHD010000019">
    <property type="protein sequence ID" value="MBW4660259.1"/>
    <property type="molecule type" value="Genomic_DNA"/>
</dbReference>
<evidence type="ECO:0000313" key="2">
    <source>
        <dbReference type="Proteomes" id="UP000757435"/>
    </source>
</evidence>
<reference evidence="1" key="2">
    <citation type="journal article" date="2022" name="Microbiol. Resour. Announc.">
        <title>Metagenome Sequencing to Explore Phylogenomics of Terrestrial Cyanobacteria.</title>
        <authorList>
            <person name="Ward R.D."/>
            <person name="Stajich J.E."/>
            <person name="Johansen J.R."/>
            <person name="Huntemann M."/>
            <person name="Clum A."/>
            <person name="Foster B."/>
            <person name="Foster B."/>
            <person name="Roux S."/>
            <person name="Palaniappan K."/>
            <person name="Varghese N."/>
            <person name="Mukherjee S."/>
            <person name="Reddy T.B.K."/>
            <person name="Daum C."/>
            <person name="Copeland A."/>
            <person name="Chen I.A."/>
            <person name="Ivanova N.N."/>
            <person name="Kyrpides N.C."/>
            <person name="Shapiro N."/>
            <person name="Eloe-Fadrosh E.A."/>
            <person name="Pietrasiak N."/>
        </authorList>
    </citation>
    <scope>NUCLEOTIDE SEQUENCE</scope>
    <source>
        <strain evidence="1">UHER 2000/2452</strain>
    </source>
</reference>
<protein>
    <submittedName>
        <fullName evidence="1">Uncharacterized protein</fullName>
    </submittedName>
</protein>
<accession>A0A951UNX8</accession>
<dbReference type="AlphaFoldDB" id="A0A951UNX8"/>
<sequence>MWGFVTIEGDKRGQENLDQGEKLSGAVPDLSQSSLPLNEISIDQGEAHTAVLDRQTSLTLLGSLAGADRIQREAEASSLVCKILGDTEYGIEIAGGYLAHHPEIAVSELLSKIQEKMSQVGGGRSGSSLEGNLEESSSVLESTYALLECSWEKLDSPTQEIAIFIGHLPPHTDIAWTVVELMKQIELEENSETDSVNLINLDRSKEKLIHLNLLKPVEDEKYSMHLNIRKFFLDKASNLEV</sequence>
<gene>
    <name evidence="1" type="ORF">KME15_16410</name>
</gene>
<evidence type="ECO:0000313" key="1">
    <source>
        <dbReference type="EMBL" id="MBW4660259.1"/>
    </source>
</evidence>
<organism evidence="1 2">
    <name type="scientific">Drouetiella hepatica Uher 2000/2452</name>
    <dbReference type="NCBI Taxonomy" id="904376"/>
    <lineage>
        <taxon>Bacteria</taxon>
        <taxon>Bacillati</taxon>
        <taxon>Cyanobacteriota</taxon>
        <taxon>Cyanophyceae</taxon>
        <taxon>Oculatellales</taxon>
        <taxon>Oculatellaceae</taxon>
        <taxon>Drouetiella</taxon>
    </lineage>
</organism>
<name>A0A951UNX8_9CYAN</name>
<dbReference type="Proteomes" id="UP000757435">
    <property type="component" value="Unassembled WGS sequence"/>
</dbReference>
<proteinExistence type="predicted"/>
<reference evidence="1" key="1">
    <citation type="submission" date="2021-05" db="EMBL/GenBank/DDBJ databases">
        <authorList>
            <person name="Pietrasiak N."/>
            <person name="Ward R."/>
            <person name="Stajich J.E."/>
            <person name="Kurbessoian T."/>
        </authorList>
    </citation>
    <scope>NUCLEOTIDE SEQUENCE</scope>
    <source>
        <strain evidence="1">UHER 2000/2452</strain>
    </source>
</reference>